<evidence type="ECO:0000313" key="9">
    <source>
        <dbReference type="EMBL" id="OSX63496.1"/>
    </source>
</evidence>
<dbReference type="InterPro" id="IPR051836">
    <property type="entry name" value="Kremen_rcpt"/>
</dbReference>
<evidence type="ECO:0000256" key="4">
    <source>
        <dbReference type="ARBA" id="ARBA00022989"/>
    </source>
</evidence>
<keyword evidence="2" id="KW-0812">Transmembrane</keyword>
<evidence type="ECO:0000313" key="10">
    <source>
        <dbReference type="Proteomes" id="UP000194127"/>
    </source>
</evidence>
<evidence type="ECO:0000256" key="6">
    <source>
        <dbReference type="ARBA" id="ARBA00023180"/>
    </source>
</evidence>
<keyword evidence="6" id="KW-0325">Glycoprotein</keyword>
<evidence type="ECO:0000256" key="2">
    <source>
        <dbReference type="ARBA" id="ARBA00022692"/>
    </source>
</evidence>
<dbReference type="PANTHER" id="PTHR24269">
    <property type="entry name" value="KREMEN PROTEIN"/>
    <property type="match status" value="1"/>
</dbReference>
<dbReference type="PROSITE" id="PS51212">
    <property type="entry name" value="WSC"/>
    <property type="match status" value="2"/>
</dbReference>
<feature type="domain" description="WSC" evidence="8">
    <location>
        <begin position="138"/>
        <end position="232"/>
    </location>
</feature>
<evidence type="ECO:0000256" key="5">
    <source>
        <dbReference type="ARBA" id="ARBA00023136"/>
    </source>
</evidence>
<dbReference type="EMBL" id="KZ110595">
    <property type="protein sequence ID" value="OSX63496.1"/>
    <property type="molecule type" value="Genomic_DNA"/>
</dbReference>
<dbReference type="Pfam" id="PF01822">
    <property type="entry name" value="WSC"/>
    <property type="match status" value="2"/>
</dbReference>
<comment type="subcellular location">
    <subcellularLocation>
        <location evidence="1">Membrane</location>
        <topology evidence="1">Single-pass membrane protein</topology>
    </subcellularLocation>
</comment>
<dbReference type="Proteomes" id="UP000194127">
    <property type="component" value="Unassembled WGS sequence"/>
</dbReference>
<evidence type="ECO:0000256" key="3">
    <source>
        <dbReference type="ARBA" id="ARBA00022729"/>
    </source>
</evidence>
<dbReference type="GO" id="GO:0005886">
    <property type="term" value="C:plasma membrane"/>
    <property type="evidence" value="ECO:0007669"/>
    <property type="project" value="TreeGrafter"/>
</dbReference>
<evidence type="ECO:0000259" key="8">
    <source>
        <dbReference type="PROSITE" id="PS51212"/>
    </source>
</evidence>
<dbReference type="RefSeq" id="XP_024340290.1">
    <property type="nucleotide sequence ID" value="XM_024481990.1"/>
</dbReference>
<keyword evidence="5" id="KW-0472">Membrane</keyword>
<feature type="signal peptide" evidence="7">
    <location>
        <begin position="1"/>
        <end position="23"/>
    </location>
</feature>
<accession>A0A1X6N4T8</accession>
<organism evidence="9 10">
    <name type="scientific">Postia placenta MAD-698-R-SB12</name>
    <dbReference type="NCBI Taxonomy" id="670580"/>
    <lineage>
        <taxon>Eukaryota</taxon>
        <taxon>Fungi</taxon>
        <taxon>Dikarya</taxon>
        <taxon>Basidiomycota</taxon>
        <taxon>Agaricomycotina</taxon>
        <taxon>Agaricomycetes</taxon>
        <taxon>Polyporales</taxon>
        <taxon>Adustoporiaceae</taxon>
        <taxon>Rhodonia</taxon>
    </lineage>
</organism>
<dbReference type="STRING" id="670580.A0A1X6N4T8"/>
<dbReference type="GeneID" id="36326940"/>
<keyword evidence="3 7" id="KW-0732">Signal</keyword>
<dbReference type="SMART" id="SM00321">
    <property type="entry name" value="WSC"/>
    <property type="match status" value="2"/>
</dbReference>
<proteinExistence type="predicted"/>
<protein>
    <recommendedName>
        <fullName evidence="8">WSC domain-containing protein</fullName>
    </recommendedName>
</protein>
<evidence type="ECO:0000256" key="1">
    <source>
        <dbReference type="ARBA" id="ARBA00004167"/>
    </source>
</evidence>
<dbReference type="InterPro" id="IPR002889">
    <property type="entry name" value="WSC_carb-bd"/>
</dbReference>
<feature type="domain" description="WSC" evidence="8">
    <location>
        <begin position="28"/>
        <end position="123"/>
    </location>
</feature>
<dbReference type="PANTHER" id="PTHR24269:SF16">
    <property type="entry name" value="PROTEIN SLG1"/>
    <property type="match status" value="1"/>
</dbReference>
<dbReference type="OrthoDB" id="5985073at2759"/>
<name>A0A1X6N4T8_9APHY</name>
<dbReference type="AlphaFoldDB" id="A0A1X6N4T8"/>
<reference evidence="9 10" key="1">
    <citation type="submission" date="2017-04" db="EMBL/GenBank/DDBJ databases">
        <title>Genome Sequence of the Model Brown-Rot Fungus Postia placenta SB12.</title>
        <authorList>
            <consortium name="DOE Joint Genome Institute"/>
            <person name="Gaskell J."/>
            <person name="Kersten P."/>
            <person name="Larrondo L.F."/>
            <person name="Canessa P."/>
            <person name="Martinez D."/>
            <person name="Hibbett D."/>
            <person name="Schmoll M."/>
            <person name="Kubicek C.P."/>
            <person name="Martinez A.T."/>
            <person name="Yadav J."/>
            <person name="Master E."/>
            <person name="Magnuson J.K."/>
            <person name="James T."/>
            <person name="Yaver D."/>
            <person name="Berka R."/>
            <person name="Labutti K."/>
            <person name="Lipzen A."/>
            <person name="Aerts A."/>
            <person name="Barry K."/>
            <person name="Henrissat B."/>
            <person name="Blanchette R."/>
            <person name="Grigoriev I."/>
            <person name="Cullen D."/>
        </authorList>
    </citation>
    <scope>NUCLEOTIDE SEQUENCE [LARGE SCALE GENOMIC DNA]</scope>
    <source>
        <strain evidence="9 10">MAD-698-R-SB12</strain>
    </source>
</reference>
<keyword evidence="4" id="KW-1133">Transmembrane helix</keyword>
<evidence type="ECO:0000256" key="7">
    <source>
        <dbReference type="SAM" id="SignalP"/>
    </source>
</evidence>
<feature type="chain" id="PRO_5010890279" description="WSC domain-containing protein" evidence="7">
    <location>
        <begin position="24"/>
        <end position="232"/>
    </location>
</feature>
<keyword evidence="10" id="KW-1185">Reference proteome</keyword>
<sequence>MALLTSFLVALAACLPVLHTANAQSVDGWVSEGCYTDDEAIRTLIGPSSTITSMTIESCIEFCGDQDGLYVYAGVEDGQQCWCGNGIENLGEPAASSNCDMACTGDSSEICGGDYYMNIYWSRIPPPPPPVTVYQVGYWVSLGCYSDSPDARTLTAGSDLEPDTITVQSCTSYCYDNGYNYAGVEYSQQCFCGSAIENGGVPINLSNCDMLCAGNSSEFCGGDDSLDLYVFN</sequence>
<gene>
    <name evidence="9" type="ORF">POSPLADRAFT_1065724</name>
</gene>